<evidence type="ECO:0000256" key="5">
    <source>
        <dbReference type="ARBA" id="ARBA00023239"/>
    </source>
</evidence>
<dbReference type="InterPro" id="IPR023703">
    <property type="entry name" value="MltF"/>
</dbReference>
<dbReference type="PROSITE" id="PS00922">
    <property type="entry name" value="TRANSGLYCOSYLASE"/>
    <property type="match status" value="1"/>
</dbReference>
<evidence type="ECO:0000256" key="7">
    <source>
        <dbReference type="HAMAP-Rule" id="MF_02016"/>
    </source>
</evidence>
<keyword evidence="3 7" id="KW-0472">Membrane</keyword>
<dbReference type="CDD" id="cd13403">
    <property type="entry name" value="MLTF-like"/>
    <property type="match status" value="1"/>
</dbReference>
<dbReference type="GO" id="GO:0016829">
    <property type="term" value="F:lyase activity"/>
    <property type="evidence" value="ECO:0007669"/>
    <property type="project" value="UniProtKB-KW"/>
</dbReference>
<gene>
    <name evidence="7 9" type="primary">mltF</name>
    <name evidence="9" type="ORF">PZA18_15680</name>
</gene>
<feature type="region of interest" description="LT domain" evidence="7">
    <location>
        <begin position="257"/>
        <end position="479"/>
    </location>
</feature>
<sequence length="479" mass="53462">MRKLFGAVITTLALSACEPAPPPESKAVPSLASSKELVVLVRNGSTSFYVDQEGKYAGLEYDLVTRFAEEIGVKVRFEVVPRYDEIFPKLAAHEAHLAVGVLKREAPGISYGPDYQPVQPVLVYHAENDPPKTLTDAIGQDKLVMVAAQHVPAIGKQLPRGVHPNWHADDHHDTEELVEKVAQGLIDYAVVDAHGAKVAKHYYPDVDIAMEIGKPQSLAWAITHEEGLQKKVNTFFDKVRKDGTLSRLLDRYYGHSNRLQQVDAAEFLSRRLTILPKYRHLFIEAGEKYGIDWRMLAALGYQESHWDPYATSPFGVRGIMMLTTNTADLLGVDDRLDPKQSIMGGAKYLAKLKELIPARIAEPDRTWLAFASYNIGSAHLEDARILAARLKRNPDSWTDLKATLPLLRNAEYFSTLKYGYARGGETVIFVENLRSYYDILARFEPPAYTMFPPFNERVSVANPEGVRLSIDAPTAAPAH</sequence>
<dbReference type="EC" id="4.2.2.n1" evidence="7"/>
<keyword evidence="6 7" id="KW-0961">Cell wall biogenesis/degradation</keyword>
<dbReference type="PROSITE" id="PS51257">
    <property type="entry name" value="PROKAR_LIPOPROTEIN"/>
    <property type="match status" value="1"/>
</dbReference>
<dbReference type="NCBIfam" id="NF008112">
    <property type="entry name" value="PRK10859.1"/>
    <property type="match status" value="1"/>
</dbReference>
<protein>
    <recommendedName>
        <fullName evidence="7">Membrane-bound lytic murein transglycosylase F</fullName>
        <ecNumber evidence="7">4.2.2.n1</ecNumber>
    </recommendedName>
    <alternativeName>
        <fullName evidence="7">Murein lyase F</fullName>
    </alternativeName>
</protein>
<evidence type="ECO:0000256" key="4">
    <source>
        <dbReference type="ARBA" id="ARBA00023237"/>
    </source>
</evidence>
<comment type="similarity">
    <text evidence="1">Belongs to the transglycosylase Slt family.</text>
</comment>
<accession>A0ABT7DZK4</accession>
<comment type="domain">
    <text evidence="7">The N-terminal domain does not have lytic activity and probably modulates enzymatic activity. The C-terminal domain is the catalytic active domain.</text>
</comment>
<comment type="function">
    <text evidence="7">Murein-degrading enzyme that degrades murein glycan strands and insoluble, high-molecular weight murein sacculi, with the concomitant formation of a 1,6-anhydromuramoyl product. Lytic transglycosylases (LTs) play an integral role in the metabolism of the peptidoglycan (PG) sacculus. Their lytic action creates space within the PG sacculus to allow for its expansion as well as for the insertion of various structures such as secretion systems and flagella.</text>
</comment>
<evidence type="ECO:0000256" key="6">
    <source>
        <dbReference type="ARBA" id="ARBA00023316"/>
    </source>
</evidence>
<evidence type="ECO:0000256" key="2">
    <source>
        <dbReference type="ARBA" id="ARBA00022729"/>
    </source>
</evidence>
<dbReference type="Pfam" id="PF00497">
    <property type="entry name" value="SBP_bac_3"/>
    <property type="match status" value="1"/>
</dbReference>
<dbReference type="PANTHER" id="PTHR35936:SF32">
    <property type="entry name" value="MEMBRANE-BOUND LYTIC MUREIN TRANSGLYCOSYLASE F"/>
    <property type="match status" value="1"/>
</dbReference>
<comment type="catalytic activity">
    <reaction evidence="7">
        <text>Exolytic cleavage of the (1-&gt;4)-beta-glycosidic linkage between N-acetylmuramic acid (MurNAc) and N-acetylglucosamine (GlcNAc) residues in peptidoglycan, from either the reducing or the non-reducing ends of the peptidoglycan chains, with concomitant formation of a 1,6-anhydrobond in the MurNAc residue.</text>
        <dbReference type="EC" id="4.2.2.n1"/>
    </reaction>
</comment>
<feature type="active site" evidence="7">
    <location>
        <position position="303"/>
    </location>
</feature>
<comment type="caution">
    <text evidence="7">Lacks conserved residue(s) required for the propagation of feature annotation.</text>
</comment>
<keyword evidence="4 7" id="KW-0998">Cell outer membrane</keyword>
<evidence type="ECO:0000313" key="9">
    <source>
        <dbReference type="EMBL" id="MDK2125495.1"/>
    </source>
</evidence>
<keyword evidence="2 7" id="KW-0732">Signal</keyword>
<comment type="caution">
    <text evidence="9">The sequence shown here is derived from an EMBL/GenBank/DDBJ whole genome shotgun (WGS) entry which is preliminary data.</text>
</comment>
<organism evidence="9 10">
    <name type="scientific">Parachitinimonas caeni</name>
    <dbReference type="NCBI Taxonomy" id="3031301"/>
    <lineage>
        <taxon>Bacteria</taxon>
        <taxon>Pseudomonadati</taxon>
        <taxon>Pseudomonadota</taxon>
        <taxon>Betaproteobacteria</taxon>
        <taxon>Neisseriales</taxon>
        <taxon>Chitinibacteraceae</taxon>
        <taxon>Parachitinimonas</taxon>
    </lineage>
</organism>
<dbReference type="InterPro" id="IPR008258">
    <property type="entry name" value="Transglycosylase_SLT_dom_1"/>
</dbReference>
<dbReference type="SMART" id="SM00062">
    <property type="entry name" value="PBPb"/>
    <property type="match status" value="1"/>
</dbReference>
<dbReference type="SUPFAM" id="SSF53955">
    <property type="entry name" value="Lysozyme-like"/>
    <property type="match status" value="1"/>
</dbReference>
<keyword evidence="5 7" id="KW-0456">Lyase</keyword>
<evidence type="ECO:0000256" key="1">
    <source>
        <dbReference type="ARBA" id="ARBA00007734"/>
    </source>
</evidence>
<dbReference type="CDD" id="cd01009">
    <property type="entry name" value="PBP2_YfhD_N"/>
    <property type="match status" value="1"/>
</dbReference>
<comment type="similarity">
    <text evidence="7">In the C-terminal section; belongs to the transglycosylase Slt family.</text>
</comment>
<evidence type="ECO:0000259" key="8">
    <source>
        <dbReference type="SMART" id="SM00062"/>
    </source>
</evidence>
<dbReference type="HAMAP" id="MF_02016">
    <property type="entry name" value="MltF"/>
    <property type="match status" value="1"/>
</dbReference>
<evidence type="ECO:0000256" key="3">
    <source>
        <dbReference type="ARBA" id="ARBA00023136"/>
    </source>
</evidence>
<dbReference type="SUPFAM" id="SSF53850">
    <property type="entry name" value="Periplasmic binding protein-like II"/>
    <property type="match status" value="1"/>
</dbReference>
<comment type="subcellular location">
    <subcellularLocation>
        <location evidence="7">Cell outer membrane</location>
        <topology evidence="7">Peripheral membrane protein</topology>
    </subcellularLocation>
    <text evidence="7">Attached to the inner leaflet of the outer membrane.</text>
</comment>
<dbReference type="Pfam" id="PF01464">
    <property type="entry name" value="SLT"/>
    <property type="match status" value="1"/>
</dbReference>
<dbReference type="InterPro" id="IPR001638">
    <property type="entry name" value="Solute-binding_3/MltF_N"/>
</dbReference>
<name>A0ABT7DZK4_9NEIS</name>
<dbReference type="Gene3D" id="1.10.530.10">
    <property type="match status" value="1"/>
</dbReference>
<evidence type="ECO:0000313" key="10">
    <source>
        <dbReference type="Proteomes" id="UP001172778"/>
    </source>
</evidence>
<dbReference type="InterPro" id="IPR023346">
    <property type="entry name" value="Lysozyme-like_dom_sf"/>
</dbReference>
<proteinExistence type="inferred from homology"/>
<comment type="similarity">
    <text evidence="7">In the N-terminal section; belongs to the bacterial solute-binding protein 3 family.</text>
</comment>
<dbReference type="PANTHER" id="PTHR35936">
    <property type="entry name" value="MEMBRANE-BOUND LYTIC MUREIN TRANSGLYCOSYLASE F"/>
    <property type="match status" value="1"/>
</dbReference>
<dbReference type="Gene3D" id="3.40.190.10">
    <property type="entry name" value="Periplasmic binding protein-like II"/>
    <property type="match status" value="2"/>
</dbReference>
<dbReference type="Proteomes" id="UP001172778">
    <property type="component" value="Unassembled WGS sequence"/>
</dbReference>
<keyword evidence="10" id="KW-1185">Reference proteome</keyword>
<feature type="domain" description="Solute-binding protein family 3/N-terminal" evidence="8">
    <location>
        <begin position="36"/>
        <end position="256"/>
    </location>
</feature>
<dbReference type="RefSeq" id="WP_284101805.1">
    <property type="nucleotide sequence ID" value="NZ_JARRAF010000020.1"/>
</dbReference>
<reference evidence="9" key="1">
    <citation type="submission" date="2023-03" db="EMBL/GenBank/DDBJ databases">
        <title>Chitinimonas shenzhenensis gen. nov., sp. nov., a novel member of family Burkholderiaceae isolated from activated sludge collected in Shen Zhen, China.</title>
        <authorList>
            <person name="Wang X."/>
        </authorList>
    </citation>
    <scope>NUCLEOTIDE SEQUENCE</scope>
    <source>
        <strain evidence="9">DQS-5</strain>
    </source>
</reference>
<dbReference type="InterPro" id="IPR000189">
    <property type="entry name" value="Transglyc_AS"/>
</dbReference>
<dbReference type="EMBL" id="JARRAF010000020">
    <property type="protein sequence ID" value="MDK2125495.1"/>
    <property type="molecule type" value="Genomic_DNA"/>
</dbReference>